<proteinExistence type="predicted"/>
<evidence type="ECO:0000256" key="3">
    <source>
        <dbReference type="ARBA" id="ARBA00022737"/>
    </source>
</evidence>
<feature type="chain" id="PRO_5047053312" evidence="4">
    <location>
        <begin position="20"/>
        <end position="306"/>
    </location>
</feature>
<feature type="signal peptide" evidence="4">
    <location>
        <begin position="1"/>
        <end position="19"/>
    </location>
</feature>
<reference evidence="5" key="1">
    <citation type="journal article" date="2023" name="Insect Mol. Biol.">
        <title>Genome sequencing provides insights into the evolution of gene families encoding plant cell wall-degrading enzymes in longhorned beetles.</title>
        <authorList>
            <person name="Shin N.R."/>
            <person name="Okamura Y."/>
            <person name="Kirsch R."/>
            <person name="Pauchet Y."/>
        </authorList>
    </citation>
    <scope>NUCLEOTIDE SEQUENCE</scope>
    <source>
        <strain evidence="5">MMC_N1</strain>
    </source>
</reference>
<dbReference type="InterPro" id="IPR050328">
    <property type="entry name" value="Dev_Immune_Receptor"/>
</dbReference>
<dbReference type="PROSITE" id="PS51450">
    <property type="entry name" value="LRR"/>
    <property type="match status" value="2"/>
</dbReference>
<dbReference type="Gene3D" id="3.80.10.10">
    <property type="entry name" value="Ribonuclease Inhibitor"/>
    <property type="match status" value="2"/>
</dbReference>
<keyword evidence="3" id="KW-0677">Repeat</keyword>
<keyword evidence="1" id="KW-0433">Leucine-rich repeat</keyword>
<dbReference type="InterPro" id="IPR032675">
    <property type="entry name" value="LRR_dom_sf"/>
</dbReference>
<dbReference type="InterPro" id="IPR003591">
    <property type="entry name" value="Leu-rich_rpt_typical-subtyp"/>
</dbReference>
<keyword evidence="6" id="KW-1185">Reference proteome</keyword>
<evidence type="ECO:0000313" key="5">
    <source>
        <dbReference type="EMBL" id="KAJ8971615.1"/>
    </source>
</evidence>
<dbReference type="PANTHER" id="PTHR24373:SF275">
    <property type="entry name" value="TIR DOMAIN-CONTAINING PROTEIN"/>
    <property type="match status" value="1"/>
</dbReference>
<evidence type="ECO:0000256" key="4">
    <source>
        <dbReference type="SAM" id="SignalP"/>
    </source>
</evidence>
<dbReference type="EMBL" id="JAPWTJ010001455">
    <property type="protein sequence ID" value="KAJ8971615.1"/>
    <property type="molecule type" value="Genomic_DNA"/>
</dbReference>
<evidence type="ECO:0000256" key="1">
    <source>
        <dbReference type="ARBA" id="ARBA00022614"/>
    </source>
</evidence>
<evidence type="ECO:0000313" key="6">
    <source>
        <dbReference type="Proteomes" id="UP001162164"/>
    </source>
</evidence>
<organism evidence="5 6">
    <name type="scientific">Molorchus minor</name>
    <dbReference type="NCBI Taxonomy" id="1323400"/>
    <lineage>
        <taxon>Eukaryota</taxon>
        <taxon>Metazoa</taxon>
        <taxon>Ecdysozoa</taxon>
        <taxon>Arthropoda</taxon>
        <taxon>Hexapoda</taxon>
        <taxon>Insecta</taxon>
        <taxon>Pterygota</taxon>
        <taxon>Neoptera</taxon>
        <taxon>Endopterygota</taxon>
        <taxon>Coleoptera</taxon>
        <taxon>Polyphaga</taxon>
        <taxon>Cucujiformia</taxon>
        <taxon>Chrysomeloidea</taxon>
        <taxon>Cerambycidae</taxon>
        <taxon>Lamiinae</taxon>
        <taxon>Monochamini</taxon>
        <taxon>Molorchus</taxon>
    </lineage>
</organism>
<protein>
    <submittedName>
        <fullName evidence="5">Uncharacterized protein</fullName>
    </submittedName>
</protein>
<dbReference type="PANTHER" id="PTHR24373">
    <property type="entry name" value="SLIT RELATED LEUCINE-RICH REPEAT NEURONAL PROTEIN"/>
    <property type="match status" value="1"/>
</dbReference>
<dbReference type="InterPro" id="IPR001611">
    <property type="entry name" value="Leu-rich_rpt"/>
</dbReference>
<gene>
    <name evidence="5" type="ORF">NQ317_014736</name>
</gene>
<keyword evidence="2 4" id="KW-0732">Signal</keyword>
<comment type="caution">
    <text evidence="5">The sequence shown here is derived from an EMBL/GenBank/DDBJ whole genome shotgun (WGS) entry which is preliminary data.</text>
</comment>
<evidence type="ECO:0000256" key="2">
    <source>
        <dbReference type="ARBA" id="ARBA00022729"/>
    </source>
</evidence>
<name>A0ABQ9J3G6_9CUCU</name>
<sequence length="306" mass="36069">MLSKCLVFITCAMICQVETYNYVQFFNYITIKIYRYDEPVTLLQADTINDEPNVTEIIIEDESIPVLKSGTFNNLTLLKYITVLRILRIINLNFNNIKTITDNIFANLTMSRLYLKGNGIKTLEEMAFYNLSNLEILDLSSNHIEELPRDLFYQTKNLKNIDLSYNRLKSLPIDNLKRRIKFFEEPFTFSNIHEESSLDLSNNNLTYIDNYFFKGANCIKRIFLNNNNLEGISKDSFKEMVCMDTIDLEGNYLKELPNEILKVLENTNYINLINNPWYNNFVCKYDVWCQTYNKTNTVDMNCTYTY</sequence>
<dbReference type="Proteomes" id="UP001162164">
    <property type="component" value="Unassembled WGS sequence"/>
</dbReference>
<dbReference type="SUPFAM" id="SSF52058">
    <property type="entry name" value="L domain-like"/>
    <property type="match status" value="1"/>
</dbReference>
<dbReference type="Pfam" id="PF13855">
    <property type="entry name" value="LRR_8"/>
    <property type="match status" value="2"/>
</dbReference>
<dbReference type="SMART" id="SM00369">
    <property type="entry name" value="LRR_TYP"/>
    <property type="match status" value="5"/>
</dbReference>
<accession>A0ABQ9J3G6</accession>